<name>A0A3A2ZLE3_9EURO</name>
<feature type="region of interest" description="Disordered" evidence="1">
    <location>
        <begin position="272"/>
        <end position="325"/>
    </location>
</feature>
<gene>
    <name evidence="2" type="ORF">PHISCL_08963</name>
</gene>
<reference evidence="3" key="1">
    <citation type="submission" date="2017-02" db="EMBL/GenBank/DDBJ databases">
        <authorList>
            <person name="Tafer H."/>
            <person name="Lopandic K."/>
        </authorList>
    </citation>
    <scope>NUCLEOTIDE SEQUENCE [LARGE SCALE GENOMIC DNA]</scope>
    <source>
        <strain evidence="3">CBS 366.77</strain>
    </source>
</reference>
<organism evidence="2 3">
    <name type="scientific">Aspergillus sclerotialis</name>
    <dbReference type="NCBI Taxonomy" id="2070753"/>
    <lineage>
        <taxon>Eukaryota</taxon>
        <taxon>Fungi</taxon>
        <taxon>Dikarya</taxon>
        <taxon>Ascomycota</taxon>
        <taxon>Pezizomycotina</taxon>
        <taxon>Eurotiomycetes</taxon>
        <taxon>Eurotiomycetidae</taxon>
        <taxon>Eurotiales</taxon>
        <taxon>Aspergillaceae</taxon>
        <taxon>Aspergillus</taxon>
        <taxon>Aspergillus subgen. Polypaecilum</taxon>
    </lineage>
</organism>
<dbReference type="AlphaFoldDB" id="A0A3A2ZLE3"/>
<dbReference type="InterPro" id="IPR024368">
    <property type="entry name" value="Ecl1/2/3"/>
</dbReference>
<dbReference type="OrthoDB" id="3599883at2759"/>
<proteinExistence type="predicted"/>
<feature type="compositionally biased region" description="Polar residues" evidence="1">
    <location>
        <begin position="37"/>
        <end position="47"/>
    </location>
</feature>
<feature type="compositionally biased region" description="Basic and acidic residues" evidence="1">
    <location>
        <begin position="145"/>
        <end position="158"/>
    </location>
</feature>
<evidence type="ECO:0000313" key="2">
    <source>
        <dbReference type="EMBL" id="RJE18705.1"/>
    </source>
</evidence>
<evidence type="ECO:0000313" key="3">
    <source>
        <dbReference type="Proteomes" id="UP000266188"/>
    </source>
</evidence>
<feature type="region of interest" description="Disordered" evidence="1">
    <location>
        <begin position="190"/>
        <end position="212"/>
    </location>
</feature>
<feature type="compositionally biased region" description="Low complexity" evidence="1">
    <location>
        <begin position="101"/>
        <end position="115"/>
    </location>
</feature>
<feature type="region of interest" description="Disordered" evidence="1">
    <location>
        <begin position="100"/>
        <end position="122"/>
    </location>
</feature>
<evidence type="ECO:0000256" key="1">
    <source>
        <dbReference type="SAM" id="MobiDB-lite"/>
    </source>
</evidence>
<dbReference type="Proteomes" id="UP000266188">
    <property type="component" value="Unassembled WGS sequence"/>
</dbReference>
<feature type="compositionally biased region" description="Basic and acidic residues" evidence="1">
    <location>
        <begin position="272"/>
        <end position="288"/>
    </location>
</feature>
<evidence type="ECO:0008006" key="4">
    <source>
        <dbReference type="Google" id="ProtNLM"/>
    </source>
</evidence>
<feature type="region of interest" description="Disordered" evidence="1">
    <location>
        <begin position="1"/>
        <end position="59"/>
    </location>
</feature>
<feature type="compositionally biased region" description="Low complexity" evidence="1">
    <location>
        <begin position="313"/>
        <end position="325"/>
    </location>
</feature>
<protein>
    <recommendedName>
        <fullName evidence="4">Life-span regulatory factor</fullName>
    </recommendedName>
</protein>
<keyword evidence="3" id="KW-1185">Reference proteome</keyword>
<comment type="caution">
    <text evidence="2">The sequence shown here is derived from an EMBL/GenBank/DDBJ whole genome shotgun (WGS) entry which is preliminary data.</text>
</comment>
<sequence>MPHTVFYPHRRAPSPSNPNRGSTGKPSRPALHRKGTSLLSHSISKLGSGQPKRLEKEDSHPYEMASSFLNFCAMCERQITVPDNSLLYCSESCRRKDSCKPLSASVSSGSSTASLPSPPWTPPTSPPIIVAPMTPTKPPVIRVQSENHDPKPDLDPTEGKPAVPMHPAGSNPVASSDAWNFLSKFHEEPMLPRSRPIHHRRTTSQSTMSISGPLPSLIHTPPSMASSFSSNASEYMNSLHDSANRPLPPRHNPNFSISSSMRSVDLVVPHFDRPAEDDTKDDANDDKPFLFANSSVLEDTSNVKTPTGPPGSMPSGGLPEPACPL</sequence>
<feature type="compositionally biased region" description="Polar residues" evidence="1">
    <location>
        <begin position="292"/>
        <end position="304"/>
    </location>
</feature>
<dbReference type="Pfam" id="PF12855">
    <property type="entry name" value="Ecl1"/>
    <property type="match status" value="1"/>
</dbReference>
<feature type="region of interest" description="Disordered" evidence="1">
    <location>
        <begin position="144"/>
        <end position="173"/>
    </location>
</feature>
<dbReference type="EMBL" id="MVGC01000506">
    <property type="protein sequence ID" value="RJE18705.1"/>
    <property type="molecule type" value="Genomic_DNA"/>
</dbReference>
<accession>A0A3A2ZLE3</accession>
<feature type="region of interest" description="Disordered" evidence="1">
    <location>
        <begin position="236"/>
        <end position="258"/>
    </location>
</feature>